<keyword evidence="3" id="KW-0157">Chromophore</keyword>
<keyword evidence="1" id="KW-0285">Flavoprotein</keyword>
<reference evidence="5 6" key="1">
    <citation type="submission" date="2024-02" db="EMBL/GenBank/DDBJ databases">
        <title>New especies of Spiribacter isolated from saline water.</title>
        <authorList>
            <person name="Leon M.J."/>
            <person name="De La Haba R."/>
            <person name="Sanchez-Porro C."/>
            <person name="Ventosa A."/>
        </authorList>
    </citation>
    <scope>NUCLEOTIDE SEQUENCE [LARGE SCALE GENOMIC DNA]</scope>
    <source>
        <strain evidence="6">ag22IC4-227</strain>
    </source>
</reference>
<proteinExistence type="predicted"/>
<feature type="domain" description="PAS" evidence="4">
    <location>
        <begin position="38"/>
        <end position="86"/>
    </location>
</feature>
<dbReference type="NCBIfam" id="TIGR00229">
    <property type="entry name" value="sensory_box"/>
    <property type="match status" value="1"/>
</dbReference>
<keyword evidence="6" id="KW-1185">Reference proteome</keyword>
<dbReference type="SUPFAM" id="SSF55785">
    <property type="entry name" value="PYP-like sensor domain (PAS domain)"/>
    <property type="match status" value="1"/>
</dbReference>
<name>A0ABV3SAM4_9GAMM</name>
<evidence type="ECO:0000313" key="5">
    <source>
        <dbReference type="EMBL" id="MEX0387177.1"/>
    </source>
</evidence>
<gene>
    <name evidence="5" type="ORF">V6X64_09250</name>
</gene>
<dbReference type="PANTHER" id="PTHR47429">
    <property type="entry name" value="PROTEIN TWIN LOV 1"/>
    <property type="match status" value="1"/>
</dbReference>
<dbReference type="InterPro" id="IPR035965">
    <property type="entry name" value="PAS-like_dom_sf"/>
</dbReference>
<dbReference type="PROSITE" id="PS50112">
    <property type="entry name" value="PAS"/>
    <property type="match status" value="1"/>
</dbReference>
<dbReference type="EMBL" id="JBAKFJ010000001">
    <property type="protein sequence ID" value="MEX0387177.1"/>
    <property type="molecule type" value="Genomic_DNA"/>
</dbReference>
<comment type="caution">
    <text evidence="5">The sequence shown here is derived from an EMBL/GenBank/DDBJ whole genome shotgun (WGS) entry which is preliminary data.</text>
</comment>
<evidence type="ECO:0000259" key="4">
    <source>
        <dbReference type="PROSITE" id="PS50112"/>
    </source>
</evidence>
<evidence type="ECO:0000256" key="1">
    <source>
        <dbReference type="ARBA" id="ARBA00022630"/>
    </source>
</evidence>
<accession>A0ABV3SAM4</accession>
<dbReference type="Proteomes" id="UP001556653">
    <property type="component" value="Unassembled WGS sequence"/>
</dbReference>
<dbReference type="SMART" id="SM00091">
    <property type="entry name" value="PAS"/>
    <property type="match status" value="1"/>
</dbReference>
<dbReference type="CDD" id="cd00130">
    <property type="entry name" value="PAS"/>
    <property type="match status" value="1"/>
</dbReference>
<dbReference type="Pfam" id="PF13426">
    <property type="entry name" value="PAS_9"/>
    <property type="match status" value="1"/>
</dbReference>
<dbReference type="SMART" id="SM00086">
    <property type="entry name" value="PAC"/>
    <property type="match status" value="1"/>
</dbReference>
<dbReference type="RefSeq" id="WP_367967726.1">
    <property type="nucleotide sequence ID" value="NZ_JBAKFJ010000001.1"/>
</dbReference>
<protein>
    <submittedName>
        <fullName evidence="5">PAS domain-containing protein</fullName>
    </submittedName>
</protein>
<sequence length="132" mass="14592">MDDKDIDEALGNRLFRTAADHSFNAITITEAAEDGGAGPIIYVNDAFTEMTGYAANEVLGRSPGMLQGPNTERAVLQRLAEQIRRGEIFHGETVNYRKDGNEFIIEWNVIPVRQSGRTTHYVAVQHDVTGSI</sequence>
<dbReference type="InterPro" id="IPR000014">
    <property type="entry name" value="PAS"/>
</dbReference>
<dbReference type="InterPro" id="IPR001610">
    <property type="entry name" value="PAC"/>
</dbReference>
<evidence type="ECO:0000256" key="3">
    <source>
        <dbReference type="ARBA" id="ARBA00022991"/>
    </source>
</evidence>
<dbReference type="Gene3D" id="3.30.450.20">
    <property type="entry name" value="PAS domain"/>
    <property type="match status" value="1"/>
</dbReference>
<organism evidence="5 6">
    <name type="scientific">Spiribacter onubensis</name>
    <dbReference type="NCBI Taxonomy" id="3122420"/>
    <lineage>
        <taxon>Bacteria</taxon>
        <taxon>Pseudomonadati</taxon>
        <taxon>Pseudomonadota</taxon>
        <taxon>Gammaproteobacteria</taxon>
        <taxon>Chromatiales</taxon>
        <taxon>Ectothiorhodospiraceae</taxon>
        <taxon>Spiribacter</taxon>
    </lineage>
</organism>
<dbReference type="PANTHER" id="PTHR47429:SF2">
    <property type="entry name" value="PROTEIN TWIN LOV 1"/>
    <property type="match status" value="1"/>
</dbReference>
<evidence type="ECO:0000256" key="2">
    <source>
        <dbReference type="ARBA" id="ARBA00022643"/>
    </source>
</evidence>
<keyword evidence="2" id="KW-0288">FMN</keyword>
<evidence type="ECO:0000313" key="6">
    <source>
        <dbReference type="Proteomes" id="UP001556653"/>
    </source>
</evidence>